<evidence type="ECO:0000313" key="4">
    <source>
        <dbReference type="EMBL" id="RNF04725.1"/>
    </source>
</evidence>
<protein>
    <recommendedName>
        <fullName evidence="6">CRAL-TRIO domain-containing protein</fullName>
    </recommendedName>
</protein>
<feature type="domain" description="GOLD" evidence="3">
    <location>
        <begin position="427"/>
        <end position="534"/>
    </location>
</feature>
<dbReference type="SUPFAM" id="SSF46938">
    <property type="entry name" value="CRAL/TRIO N-terminal domain"/>
    <property type="match status" value="1"/>
</dbReference>
<dbReference type="Gene3D" id="2.60.120.680">
    <property type="entry name" value="GOLD domain"/>
    <property type="match status" value="1"/>
</dbReference>
<dbReference type="InterPro" id="IPR036598">
    <property type="entry name" value="GOLD_dom_sf"/>
</dbReference>
<comment type="caution">
    <text evidence="4">The sequence shown here is derived from an EMBL/GenBank/DDBJ whole genome shotgun (WGS) entry which is preliminary data.</text>
</comment>
<organism evidence="4 5">
    <name type="scientific">Trypanosoma conorhini</name>
    <dbReference type="NCBI Taxonomy" id="83891"/>
    <lineage>
        <taxon>Eukaryota</taxon>
        <taxon>Discoba</taxon>
        <taxon>Euglenozoa</taxon>
        <taxon>Kinetoplastea</taxon>
        <taxon>Metakinetoplastina</taxon>
        <taxon>Trypanosomatida</taxon>
        <taxon>Trypanosomatidae</taxon>
        <taxon>Trypanosoma</taxon>
    </lineage>
</organism>
<keyword evidence="5" id="KW-1185">Reference proteome</keyword>
<dbReference type="PANTHER" id="PTHR23324:SF83">
    <property type="entry name" value="SEC14-LIKE PROTEIN 2"/>
    <property type="match status" value="1"/>
</dbReference>
<dbReference type="Pfam" id="PF00650">
    <property type="entry name" value="CRAL_TRIO"/>
    <property type="match status" value="1"/>
</dbReference>
<gene>
    <name evidence="4" type="ORF">Tco025E_07921</name>
</gene>
<dbReference type="InterPro" id="IPR036865">
    <property type="entry name" value="CRAL-TRIO_dom_sf"/>
</dbReference>
<evidence type="ECO:0000256" key="1">
    <source>
        <dbReference type="SAM" id="MobiDB-lite"/>
    </source>
</evidence>
<dbReference type="CDD" id="cd00170">
    <property type="entry name" value="SEC14"/>
    <property type="match status" value="1"/>
</dbReference>
<dbReference type="GO" id="GO:0005737">
    <property type="term" value="C:cytoplasm"/>
    <property type="evidence" value="ECO:0007669"/>
    <property type="project" value="TreeGrafter"/>
</dbReference>
<sequence length="549" mass="60790">MENPKHSGGRKSSKKYRAEADVDALVVELLCRMALHANGGAAPASPAQEAERDRKNNASHLKTAADEKVHVAVSGFPQFEHCKDTEARSLLAYRYLKANNFNLEDAVAMILDTNNFRNKHRLDSIMIFPSLIPLRGFNEKEVCNALQLPTATAIARDPCGCTTSSVGGLQAGYLNNHPILRPILNLINRYYANSIHYCDKGGHPAMYGRLGQVNFSKLFQELKRISPLRQGPEDLILLFHLYSNELLWKVMQYCDAKSKPPGTTTKIGWEESNKTATVIIDLKGANILNFVRGPFPRTLRGLLNLDQRYYPEILHKLVLVNCPKSVAFAHWLSRPLASSKRGTRRKIMCVSEEKTASVLKTLIDEDKIPAFLGGMCNCKEGCVPLNESFDGSSSVSPSVFGGTLRAFSQAESERPLEELLIDGPDVEPCIVGLATLKETENVVVPARRKLTLTYEIGAFEDVTWEFAVGRGKIGFTAVFVECSADGHTQVLTPFATVAEAADHFCPSTAGELILTWDNMKSFFTVRKLQLRVHRGPPRLNSQKYGGVPQ</sequence>
<dbReference type="PROSITE" id="PS50866">
    <property type="entry name" value="GOLD"/>
    <property type="match status" value="1"/>
</dbReference>
<dbReference type="OrthoDB" id="1434354at2759"/>
<proteinExistence type="predicted"/>
<dbReference type="PANTHER" id="PTHR23324">
    <property type="entry name" value="SEC14 RELATED PROTEIN"/>
    <property type="match status" value="1"/>
</dbReference>
<dbReference type="SUPFAM" id="SSF101576">
    <property type="entry name" value="Supernatant protein factor (SPF), C-terminal domain"/>
    <property type="match status" value="1"/>
</dbReference>
<dbReference type="InterPro" id="IPR036273">
    <property type="entry name" value="CRAL/TRIO_N_dom_sf"/>
</dbReference>
<dbReference type="Proteomes" id="UP000284403">
    <property type="component" value="Unassembled WGS sequence"/>
</dbReference>
<dbReference type="InterPro" id="IPR009038">
    <property type="entry name" value="GOLD_dom"/>
</dbReference>
<evidence type="ECO:0000259" key="2">
    <source>
        <dbReference type="PROSITE" id="PS50191"/>
    </source>
</evidence>
<dbReference type="EMBL" id="MKKU01000666">
    <property type="protein sequence ID" value="RNF04725.1"/>
    <property type="molecule type" value="Genomic_DNA"/>
</dbReference>
<evidence type="ECO:0000313" key="5">
    <source>
        <dbReference type="Proteomes" id="UP000284403"/>
    </source>
</evidence>
<dbReference type="SMART" id="SM00516">
    <property type="entry name" value="SEC14"/>
    <property type="match status" value="1"/>
</dbReference>
<accession>A0A3R7KB76</accession>
<feature type="region of interest" description="Disordered" evidence="1">
    <location>
        <begin position="39"/>
        <end position="59"/>
    </location>
</feature>
<dbReference type="GeneID" id="40321532"/>
<dbReference type="RefSeq" id="XP_029225114.1">
    <property type="nucleotide sequence ID" value="XM_029374780.1"/>
</dbReference>
<dbReference type="Gene3D" id="3.40.525.10">
    <property type="entry name" value="CRAL-TRIO lipid binding domain"/>
    <property type="match status" value="1"/>
</dbReference>
<name>A0A3R7KB76_9TRYP</name>
<dbReference type="SUPFAM" id="SSF52087">
    <property type="entry name" value="CRAL/TRIO domain"/>
    <property type="match status" value="1"/>
</dbReference>
<dbReference type="InterPro" id="IPR001251">
    <property type="entry name" value="CRAL-TRIO_dom"/>
</dbReference>
<evidence type="ECO:0000259" key="3">
    <source>
        <dbReference type="PROSITE" id="PS50866"/>
    </source>
</evidence>
<dbReference type="InterPro" id="IPR051064">
    <property type="entry name" value="SEC14/CRAL-TRIO_domain"/>
</dbReference>
<dbReference type="AlphaFoldDB" id="A0A3R7KB76"/>
<feature type="domain" description="CRAL-TRIO" evidence="2">
    <location>
        <begin position="183"/>
        <end position="380"/>
    </location>
</feature>
<evidence type="ECO:0008006" key="6">
    <source>
        <dbReference type="Google" id="ProtNLM"/>
    </source>
</evidence>
<dbReference type="PROSITE" id="PS50191">
    <property type="entry name" value="CRAL_TRIO"/>
    <property type="match status" value="1"/>
</dbReference>
<reference evidence="4 5" key="1">
    <citation type="journal article" date="2018" name="BMC Genomics">
        <title>Genomic comparison of Trypanosoma conorhini and Trypanosoma rangeli to Trypanosoma cruzi strains of high and low virulence.</title>
        <authorList>
            <person name="Bradwell K.R."/>
            <person name="Koparde V.N."/>
            <person name="Matveyev A.V."/>
            <person name="Serrano M.G."/>
            <person name="Alves J.M."/>
            <person name="Parikh H."/>
            <person name="Huang B."/>
            <person name="Lee V."/>
            <person name="Espinosa-Alvarez O."/>
            <person name="Ortiz P.A."/>
            <person name="Costa-Martins A.G."/>
            <person name="Teixeira M.M."/>
            <person name="Buck G.A."/>
        </authorList>
    </citation>
    <scope>NUCLEOTIDE SEQUENCE [LARGE SCALE GENOMIC DNA]</scope>
    <source>
        <strain evidence="4 5">025E</strain>
    </source>
</reference>